<dbReference type="PANTHER" id="PTHR32044">
    <property type="entry name" value="GLUCOMANNAN 4-BETA-MANNOSYLTRANSFERASE 9"/>
    <property type="match status" value="1"/>
</dbReference>
<evidence type="ECO:0008006" key="11">
    <source>
        <dbReference type="Google" id="ProtNLM"/>
    </source>
</evidence>
<proteinExistence type="predicted"/>
<keyword evidence="7 8" id="KW-0472">Membrane</keyword>
<keyword evidence="2" id="KW-0328">Glycosyltransferase</keyword>
<evidence type="ECO:0000256" key="1">
    <source>
        <dbReference type="ARBA" id="ARBA00004394"/>
    </source>
</evidence>
<accession>A0A3Q7GPE1</accession>
<keyword evidence="6" id="KW-0333">Golgi apparatus</keyword>
<dbReference type="GO" id="GO:0016757">
    <property type="term" value="F:glycosyltransferase activity"/>
    <property type="evidence" value="ECO:0007669"/>
    <property type="project" value="UniProtKB-KW"/>
</dbReference>
<comment type="subcellular location">
    <subcellularLocation>
        <location evidence="1">Golgi apparatus membrane</location>
    </subcellularLocation>
</comment>
<evidence type="ECO:0000256" key="2">
    <source>
        <dbReference type="ARBA" id="ARBA00022676"/>
    </source>
</evidence>
<dbReference type="PANTHER" id="PTHR32044:SF21">
    <property type="entry name" value="GLUCOMANNAN 4-BETA-MANNOSYLTRANSFERASE 3-RELATED"/>
    <property type="match status" value="1"/>
</dbReference>
<evidence type="ECO:0000256" key="4">
    <source>
        <dbReference type="ARBA" id="ARBA00022692"/>
    </source>
</evidence>
<keyword evidence="3" id="KW-0808">Transferase</keyword>
<evidence type="ECO:0000256" key="7">
    <source>
        <dbReference type="ARBA" id="ARBA00023136"/>
    </source>
</evidence>
<feature type="transmembrane region" description="Helical" evidence="8">
    <location>
        <begin position="33"/>
        <end position="59"/>
    </location>
</feature>
<reference evidence="9" key="2">
    <citation type="submission" date="2019-01" db="UniProtKB">
        <authorList>
            <consortium name="EnsemblPlants"/>
        </authorList>
    </citation>
    <scope>IDENTIFICATION</scope>
    <source>
        <strain evidence="9">cv. Heinz 1706</strain>
    </source>
</reference>
<keyword evidence="4 8" id="KW-0812">Transmembrane</keyword>
<dbReference type="InParanoid" id="A0A3Q7GPE1"/>
<reference evidence="9" key="1">
    <citation type="journal article" date="2012" name="Nature">
        <title>The tomato genome sequence provides insights into fleshy fruit evolution.</title>
        <authorList>
            <consortium name="Tomato Genome Consortium"/>
        </authorList>
    </citation>
    <scope>NUCLEOTIDE SEQUENCE [LARGE SCALE GENOMIC DNA]</scope>
    <source>
        <strain evidence="9">cv. Heinz 1706</strain>
    </source>
</reference>
<evidence type="ECO:0000256" key="6">
    <source>
        <dbReference type="ARBA" id="ARBA00023034"/>
    </source>
</evidence>
<organism evidence="9">
    <name type="scientific">Solanum lycopersicum</name>
    <name type="common">Tomato</name>
    <name type="synonym">Lycopersicon esculentum</name>
    <dbReference type="NCBI Taxonomy" id="4081"/>
    <lineage>
        <taxon>Eukaryota</taxon>
        <taxon>Viridiplantae</taxon>
        <taxon>Streptophyta</taxon>
        <taxon>Embryophyta</taxon>
        <taxon>Tracheophyta</taxon>
        <taxon>Spermatophyta</taxon>
        <taxon>Magnoliopsida</taxon>
        <taxon>eudicotyledons</taxon>
        <taxon>Gunneridae</taxon>
        <taxon>Pentapetalae</taxon>
        <taxon>asterids</taxon>
        <taxon>lamiids</taxon>
        <taxon>Solanales</taxon>
        <taxon>Solanaceae</taxon>
        <taxon>Solanoideae</taxon>
        <taxon>Solaneae</taxon>
        <taxon>Solanum</taxon>
        <taxon>Solanum subgen. Lycopersicon</taxon>
    </lineage>
</organism>
<name>A0A3Q7GPE1_SOLLC</name>
<dbReference type="Proteomes" id="UP000004994">
    <property type="component" value="Chromosome 5"/>
</dbReference>
<evidence type="ECO:0000256" key="3">
    <source>
        <dbReference type="ARBA" id="ARBA00022679"/>
    </source>
</evidence>
<keyword evidence="10" id="KW-1185">Reference proteome</keyword>
<sequence length="109" mass="12869">MDLNIYFDHGITSQIGLFWQQVRAPLLVPFLKIMVILCLAMSLMLFVDKVYMGIVIIFIKILRKKPEKKYKWEPIKDDLELANSSYPMVLIQIPMYNEREVIHILNLLT</sequence>
<dbReference type="AlphaFoldDB" id="A0A3Q7GPE1"/>
<dbReference type="GO" id="GO:0000139">
    <property type="term" value="C:Golgi membrane"/>
    <property type="evidence" value="ECO:0007669"/>
    <property type="project" value="UniProtKB-SubCell"/>
</dbReference>
<protein>
    <recommendedName>
        <fullName evidence="11">Glycosyltransferase 2-like domain-containing protein</fullName>
    </recommendedName>
</protein>
<keyword evidence="5 8" id="KW-1133">Transmembrane helix</keyword>
<dbReference type="Gramene" id="Solyc05g055415.1.1">
    <property type="protein sequence ID" value="Solyc05g055415.1.1"/>
    <property type="gene ID" value="Solyc05g055415.1"/>
</dbReference>
<dbReference type="STRING" id="4081.A0A3Q7GPE1"/>
<evidence type="ECO:0000313" key="10">
    <source>
        <dbReference type="Proteomes" id="UP000004994"/>
    </source>
</evidence>
<evidence type="ECO:0000313" key="9">
    <source>
        <dbReference type="EnsemblPlants" id="Solyc05g055415.1.1"/>
    </source>
</evidence>
<dbReference type="OMA" id="GNSAYPW"/>
<dbReference type="EnsemblPlants" id="Solyc05g055415.1.1">
    <property type="protein sequence ID" value="Solyc05g055415.1.1"/>
    <property type="gene ID" value="Solyc05g055415.1"/>
</dbReference>
<evidence type="ECO:0000256" key="5">
    <source>
        <dbReference type="ARBA" id="ARBA00022989"/>
    </source>
</evidence>
<evidence type="ECO:0000256" key="8">
    <source>
        <dbReference type="SAM" id="Phobius"/>
    </source>
</evidence>